<evidence type="ECO:0000256" key="14">
    <source>
        <dbReference type="PIRSR" id="PIRSR000350-3"/>
    </source>
</evidence>
<dbReference type="InterPro" id="IPR050151">
    <property type="entry name" value="Class-I_Pyr_Nuc-Dis_Oxidored"/>
</dbReference>
<feature type="binding site" evidence="14">
    <location>
        <position position="201"/>
    </location>
    <ligand>
        <name>NAD(+)</name>
        <dbReference type="ChEBI" id="CHEBI:57540"/>
    </ligand>
</feature>
<dbReference type="GO" id="GO:0005737">
    <property type="term" value="C:cytoplasm"/>
    <property type="evidence" value="ECO:0007669"/>
    <property type="project" value="UniProtKB-SubCell"/>
</dbReference>
<dbReference type="Proteomes" id="UP000320773">
    <property type="component" value="Unassembled WGS sequence"/>
</dbReference>
<dbReference type="EC" id="1.8.1.4" evidence="3 16"/>
<evidence type="ECO:0000256" key="16">
    <source>
        <dbReference type="RuleBase" id="RU003692"/>
    </source>
</evidence>
<evidence type="ECO:0000256" key="13">
    <source>
        <dbReference type="PIRSR" id="PIRSR000350-2"/>
    </source>
</evidence>
<evidence type="ECO:0000256" key="3">
    <source>
        <dbReference type="ARBA" id="ARBA00012608"/>
    </source>
</evidence>
<comment type="subcellular location">
    <subcellularLocation>
        <location evidence="1">Cytoplasm</location>
    </subcellularLocation>
</comment>
<dbReference type="PIRSF" id="PIRSF000350">
    <property type="entry name" value="Mercury_reductase_MerA"/>
    <property type="match status" value="1"/>
</dbReference>
<dbReference type="PANTHER" id="PTHR22912:SF217">
    <property type="entry name" value="DIHYDROLIPOYL DEHYDROGENASE"/>
    <property type="match status" value="1"/>
</dbReference>
<comment type="miscellaneous">
    <text evidence="16">The active site is a redox-active disulfide bond.</text>
</comment>
<evidence type="ECO:0000256" key="15">
    <source>
        <dbReference type="PIRSR" id="PIRSR000350-4"/>
    </source>
</evidence>
<name>A0A543G6G2_9FLAO</name>
<feature type="binding site" evidence="14">
    <location>
        <position position="112"/>
    </location>
    <ligand>
        <name>FAD</name>
        <dbReference type="ChEBI" id="CHEBI:57692"/>
    </ligand>
</feature>
<comment type="similarity">
    <text evidence="2 16">Belongs to the class-I pyridine nucleotide-disulfide oxidoreductase family.</text>
</comment>
<dbReference type="GO" id="GO:0006103">
    <property type="term" value="P:2-oxoglutarate metabolic process"/>
    <property type="evidence" value="ECO:0007669"/>
    <property type="project" value="TreeGrafter"/>
</dbReference>
<dbReference type="NCBIfam" id="TIGR01350">
    <property type="entry name" value="lipoamide_DH"/>
    <property type="match status" value="1"/>
</dbReference>
<dbReference type="GO" id="GO:0004148">
    <property type="term" value="F:dihydrolipoyl dehydrogenase (NADH) activity"/>
    <property type="evidence" value="ECO:0007669"/>
    <property type="project" value="UniProtKB-EC"/>
</dbReference>
<protein>
    <recommendedName>
        <fullName evidence="4 16">Dihydrolipoyl dehydrogenase</fullName>
        <ecNumber evidence="3 16">1.8.1.4</ecNumber>
    </recommendedName>
</protein>
<keyword evidence="7 14" id="KW-0274">FAD</keyword>
<organism evidence="19 20">
    <name type="scientific">Flavobacterium branchiophilum</name>
    <dbReference type="NCBI Taxonomy" id="55197"/>
    <lineage>
        <taxon>Bacteria</taxon>
        <taxon>Pseudomonadati</taxon>
        <taxon>Bacteroidota</taxon>
        <taxon>Flavobacteriia</taxon>
        <taxon>Flavobacteriales</taxon>
        <taxon>Flavobacteriaceae</taxon>
        <taxon>Flavobacterium</taxon>
    </lineage>
</organism>
<feature type="binding site" evidence="14">
    <location>
        <position position="308"/>
    </location>
    <ligand>
        <name>FAD</name>
        <dbReference type="ChEBI" id="CHEBI:57692"/>
    </ligand>
</feature>
<evidence type="ECO:0000256" key="8">
    <source>
        <dbReference type="ARBA" id="ARBA00023002"/>
    </source>
</evidence>
<reference evidence="19 20" key="1">
    <citation type="submission" date="2019-06" db="EMBL/GenBank/DDBJ databases">
        <title>Genomic Encyclopedia of Archaeal and Bacterial Type Strains, Phase II (KMG-II): from individual species to whole genera.</title>
        <authorList>
            <person name="Goeker M."/>
        </authorList>
    </citation>
    <scope>NUCLEOTIDE SEQUENCE [LARGE SCALE GENOMIC DNA]</scope>
    <source>
        <strain evidence="19 20">DSM 24789</strain>
    </source>
</reference>
<keyword evidence="11 16" id="KW-0676">Redox-active center</keyword>
<evidence type="ECO:0000256" key="4">
    <source>
        <dbReference type="ARBA" id="ARBA00016961"/>
    </source>
</evidence>
<evidence type="ECO:0000256" key="1">
    <source>
        <dbReference type="ARBA" id="ARBA00004496"/>
    </source>
</evidence>
<evidence type="ECO:0000256" key="12">
    <source>
        <dbReference type="ARBA" id="ARBA00049187"/>
    </source>
</evidence>
<evidence type="ECO:0000256" key="5">
    <source>
        <dbReference type="ARBA" id="ARBA00022490"/>
    </source>
</evidence>
<feature type="domain" description="FAD/NAD(P)-binding" evidence="18">
    <location>
        <begin position="3"/>
        <end position="323"/>
    </location>
</feature>
<evidence type="ECO:0000259" key="18">
    <source>
        <dbReference type="Pfam" id="PF07992"/>
    </source>
</evidence>
<dbReference type="InterPro" id="IPR004099">
    <property type="entry name" value="Pyr_nucl-diS_OxRdtase_dimer"/>
</dbReference>
<evidence type="ECO:0000313" key="20">
    <source>
        <dbReference type="Proteomes" id="UP000320773"/>
    </source>
</evidence>
<dbReference type="SUPFAM" id="SSF51905">
    <property type="entry name" value="FAD/NAD(P)-binding domain"/>
    <property type="match status" value="1"/>
</dbReference>
<dbReference type="AlphaFoldDB" id="A0A543G6G2"/>
<dbReference type="FunFam" id="3.30.390.30:FF:000001">
    <property type="entry name" value="Dihydrolipoyl dehydrogenase"/>
    <property type="match status" value="1"/>
</dbReference>
<evidence type="ECO:0000256" key="9">
    <source>
        <dbReference type="ARBA" id="ARBA00023027"/>
    </source>
</evidence>
<dbReference type="Pfam" id="PF07992">
    <property type="entry name" value="Pyr_redox_2"/>
    <property type="match status" value="1"/>
</dbReference>
<feature type="binding site" evidence="14">
    <location>
        <position position="49"/>
    </location>
    <ligand>
        <name>FAD</name>
        <dbReference type="ChEBI" id="CHEBI:57692"/>
    </ligand>
</feature>
<dbReference type="EMBL" id="VFPJ01000001">
    <property type="protein sequence ID" value="TQM41662.1"/>
    <property type="molecule type" value="Genomic_DNA"/>
</dbReference>
<evidence type="ECO:0000313" key="19">
    <source>
        <dbReference type="EMBL" id="TQM41662.1"/>
    </source>
</evidence>
<comment type="caution">
    <text evidence="19">The sequence shown here is derived from an EMBL/GenBank/DDBJ whole genome shotgun (WGS) entry which is preliminary data.</text>
</comment>
<accession>A0A543G6G2</accession>
<feature type="domain" description="Pyridine nucleotide-disulphide oxidoreductase dimerisation" evidence="17">
    <location>
        <begin position="343"/>
        <end position="451"/>
    </location>
</feature>
<dbReference type="Gene3D" id="3.50.50.60">
    <property type="entry name" value="FAD/NAD(P)-binding domain"/>
    <property type="match status" value="2"/>
</dbReference>
<comment type="cofactor">
    <cofactor evidence="14 16">
        <name>FAD</name>
        <dbReference type="ChEBI" id="CHEBI:57692"/>
    </cofactor>
    <text evidence="14 16">Binds 1 FAD per subunit.</text>
</comment>
<dbReference type="Gene3D" id="3.30.390.30">
    <property type="match status" value="1"/>
</dbReference>
<dbReference type="GO" id="GO:0050660">
    <property type="term" value="F:flavin adenine dinucleotide binding"/>
    <property type="evidence" value="ECO:0007669"/>
    <property type="project" value="InterPro"/>
</dbReference>
<dbReference type="Pfam" id="PF02852">
    <property type="entry name" value="Pyr_redox_dim"/>
    <property type="match status" value="1"/>
</dbReference>
<proteinExistence type="inferred from homology"/>
<evidence type="ECO:0000259" key="17">
    <source>
        <dbReference type="Pfam" id="PF02852"/>
    </source>
</evidence>
<gene>
    <name evidence="19" type="ORF">BC670_2651</name>
</gene>
<dbReference type="PRINTS" id="PR00368">
    <property type="entry name" value="FADPNR"/>
</dbReference>
<feature type="binding site" evidence="14">
    <location>
        <position position="268"/>
    </location>
    <ligand>
        <name>NAD(+)</name>
        <dbReference type="ChEBI" id="CHEBI:57540"/>
    </ligand>
</feature>
<evidence type="ECO:0000256" key="7">
    <source>
        <dbReference type="ARBA" id="ARBA00022827"/>
    </source>
</evidence>
<dbReference type="InterPro" id="IPR006258">
    <property type="entry name" value="Lipoamide_DH"/>
</dbReference>
<evidence type="ECO:0000256" key="6">
    <source>
        <dbReference type="ARBA" id="ARBA00022630"/>
    </source>
</evidence>
<sequence length="462" mass="49276">MKYDVIVLGSGPGGYVTAIRASQLGFKVAVVEKENLGGVCLNWGCIPTKALLKSAQVFDYLKHAADYGLTVSSFDKDFGAVVKRSRSVAEGMSKGVQFLMKKNKIDVIEGFGKLKPGKSIEVTSKEGNLATYQADHIIIATGARSRELPNLPQDGQKVIGYRQAMTLEKQPKSMIIVGSGAIGIEFAHFYNAMGTDVTIVEFMPNIVPVEDEDISKQMERSMKKAGVKIMTNSAVDRIDTTGNGVKAFVKTAKGEEVLEAELLLSAVGIKTNIENIGLEEVGIATDKDKILVNDFGQTNVPGYYAIGDVTPGQALAHVASAEGINCVEKIAGLHVEPIDYGNVPGCTYATPEIASVGLTEKAAKEKGYELKIGKFPFSASGKAKASGNADGFVKVIFDAKYGEWLGCHMIGAGVTDMIAEAVVARKLETTGHEILKAIHPHPTMSEAVMEAVADAYGEVIHL</sequence>
<dbReference type="InterPro" id="IPR036188">
    <property type="entry name" value="FAD/NAD-bd_sf"/>
</dbReference>
<dbReference type="InterPro" id="IPR023753">
    <property type="entry name" value="FAD/NAD-binding_dom"/>
</dbReference>
<dbReference type="SUPFAM" id="SSF55424">
    <property type="entry name" value="FAD/NAD-linked reductases, dimerisation (C-terminal) domain"/>
    <property type="match status" value="1"/>
</dbReference>
<dbReference type="PRINTS" id="PR00411">
    <property type="entry name" value="PNDRDTASEI"/>
</dbReference>
<feature type="binding site" evidence="14">
    <location>
        <begin position="178"/>
        <end position="185"/>
    </location>
    <ligand>
        <name>NAD(+)</name>
        <dbReference type="ChEBI" id="CHEBI:57540"/>
    </ligand>
</feature>
<feature type="active site" description="Proton acceptor" evidence="13">
    <location>
        <position position="441"/>
    </location>
</feature>
<evidence type="ECO:0000256" key="11">
    <source>
        <dbReference type="ARBA" id="ARBA00023284"/>
    </source>
</evidence>
<dbReference type="PANTHER" id="PTHR22912">
    <property type="entry name" value="DISULFIDE OXIDOREDUCTASE"/>
    <property type="match status" value="1"/>
</dbReference>
<keyword evidence="8 16" id="KW-0560">Oxidoreductase</keyword>
<dbReference type="RefSeq" id="WP_089081241.1">
    <property type="nucleotide sequence ID" value="NZ_VFPJ01000001.1"/>
</dbReference>
<dbReference type="PROSITE" id="PS00076">
    <property type="entry name" value="PYRIDINE_REDOX_1"/>
    <property type="match status" value="1"/>
</dbReference>
<evidence type="ECO:0000256" key="10">
    <source>
        <dbReference type="ARBA" id="ARBA00023157"/>
    </source>
</evidence>
<keyword evidence="6 16" id="KW-0285">Flavoprotein</keyword>
<dbReference type="InterPro" id="IPR016156">
    <property type="entry name" value="FAD/NAD-linked_Rdtase_dimer_sf"/>
</dbReference>
<dbReference type="InterPro" id="IPR001100">
    <property type="entry name" value="Pyr_nuc-diS_OxRdtase"/>
</dbReference>
<keyword evidence="9 14" id="KW-0520">NAD</keyword>
<feature type="disulfide bond" description="Redox-active" evidence="15">
    <location>
        <begin position="40"/>
        <end position="45"/>
    </location>
</feature>
<keyword evidence="14" id="KW-0547">Nucleotide-binding</keyword>
<keyword evidence="10" id="KW-1015">Disulfide bond</keyword>
<comment type="catalytic activity">
    <reaction evidence="12 16">
        <text>N(6)-[(R)-dihydrolipoyl]-L-lysyl-[protein] + NAD(+) = N(6)-[(R)-lipoyl]-L-lysyl-[protein] + NADH + H(+)</text>
        <dbReference type="Rhea" id="RHEA:15045"/>
        <dbReference type="Rhea" id="RHEA-COMP:10474"/>
        <dbReference type="Rhea" id="RHEA-COMP:10475"/>
        <dbReference type="ChEBI" id="CHEBI:15378"/>
        <dbReference type="ChEBI" id="CHEBI:57540"/>
        <dbReference type="ChEBI" id="CHEBI:57945"/>
        <dbReference type="ChEBI" id="CHEBI:83099"/>
        <dbReference type="ChEBI" id="CHEBI:83100"/>
        <dbReference type="EC" id="1.8.1.4"/>
    </reaction>
</comment>
<dbReference type="InterPro" id="IPR012999">
    <property type="entry name" value="Pyr_OxRdtase_I_AS"/>
</dbReference>
<evidence type="ECO:0000256" key="2">
    <source>
        <dbReference type="ARBA" id="ARBA00007532"/>
    </source>
</evidence>
<keyword evidence="5" id="KW-0963">Cytoplasm</keyword>